<feature type="compositionally biased region" description="Basic and acidic residues" evidence="1">
    <location>
        <begin position="39"/>
        <end position="49"/>
    </location>
</feature>
<dbReference type="EMBL" id="PYWC01000063">
    <property type="protein sequence ID" value="PWW74291.1"/>
    <property type="molecule type" value="Genomic_DNA"/>
</dbReference>
<dbReference type="Proteomes" id="UP000246991">
    <property type="component" value="Unassembled WGS sequence"/>
</dbReference>
<proteinExistence type="predicted"/>
<organism evidence="3 4">
    <name type="scientific">Tuber magnatum</name>
    <name type="common">white Piedmont truffle</name>
    <dbReference type="NCBI Taxonomy" id="42249"/>
    <lineage>
        <taxon>Eukaryota</taxon>
        <taxon>Fungi</taxon>
        <taxon>Dikarya</taxon>
        <taxon>Ascomycota</taxon>
        <taxon>Pezizomycotina</taxon>
        <taxon>Pezizomycetes</taxon>
        <taxon>Pezizales</taxon>
        <taxon>Tuberaceae</taxon>
        <taxon>Tuber</taxon>
    </lineage>
</organism>
<dbReference type="InterPro" id="IPR029526">
    <property type="entry name" value="PGBD"/>
</dbReference>
<comment type="caution">
    <text evidence="3">The sequence shown here is derived from an EMBL/GenBank/DDBJ whole genome shotgun (WGS) entry which is preliminary data.</text>
</comment>
<dbReference type="AlphaFoldDB" id="A0A317SM65"/>
<keyword evidence="4" id="KW-1185">Reference proteome</keyword>
<evidence type="ECO:0000313" key="3">
    <source>
        <dbReference type="EMBL" id="PWW74291.1"/>
    </source>
</evidence>
<feature type="domain" description="PiggyBac transposable element-derived protein" evidence="2">
    <location>
        <begin position="92"/>
        <end position="184"/>
    </location>
</feature>
<dbReference type="Pfam" id="PF13843">
    <property type="entry name" value="DDE_Tnp_1_7"/>
    <property type="match status" value="1"/>
</dbReference>
<protein>
    <recommendedName>
        <fullName evidence="2">PiggyBac transposable element-derived protein domain-containing protein</fullName>
    </recommendedName>
</protein>
<dbReference type="OrthoDB" id="5428673at2759"/>
<name>A0A317SM65_9PEZI</name>
<dbReference type="PANTHER" id="PTHR46599:SF3">
    <property type="entry name" value="PIGGYBAC TRANSPOSABLE ELEMENT-DERIVED PROTEIN 4"/>
    <property type="match status" value="1"/>
</dbReference>
<feature type="region of interest" description="Disordered" evidence="1">
    <location>
        <begin position="21"/>
        <end position="56"/>
    </location>
</feature>
<gene>
    <name evidence="3" type="ORF">C7212DRAFT_365300</name>
</gene>
<reference evidence="3 4" key="1">
    <citation type="submission" date="2018-03" db="EMBL/GenBank/DDBJ databases">
        <title>Genomes of Pezizomycetes fungi and the evolution of truffles.</title>
        <authorList>
            <person name="Murat C."/>
            <person name="Payen T."/>
            <person name="Noel B."/>
            <person name="Kuo A."/>
            <person name="Martin F.M."/>
        </authorList>
    </citation>
    <scope>NUCLEOTIDE SEQUENCE [LARGE SCALE GENOMIC DNA]</scope>
    <source>
        <strain evidence="3">091103-1</strain>
    </source>
</reference>
<dbReference type="PANTHER" id="PTHR46599">
    <property type="entry name" value="PIGGYBAC TRANSPOSABLE ELEMENT-DERIVED PROTEIN 4"/>
    <property type="match status" value="1"/>
</dbReference>
<evidence type="ECO:0000259" key="2">
    <source>
        <dbReference type="Pfam" id="PF13843"/>
    </source>
</evidence>
<accession>A0A317SM65</accession>
<dbReference type="STRING" id="42249.A0A317SM65"/>
<evidence type="ECO:0000256" key="1">
    <source>
        <dbReference type="SAM" id="MobiDB-lite"/>
    </source>
</evidence>
<sequence length="203" mass="23908">MTEQRDVLYDSEEEEAEFMCSEEYLDTYRADHEEEETENERSSRSHAGNDEGVQATRRLPALPPVLEYTPLHHPTARHDRQAQFSDGFKAESPLDYFQLFFDDNLFDLLVKNTNQYAESKNAGRNGTRYWKPTSIPEMKIFFSLIIYMGIFLSAQVKNYWSRDSEFPFYCIGMYLSQNRFEQLKCDTAVDEMMNSILTCIQYK</sequence>
<evidence type="ECO:0000313" key="4">
    <source>
        <dbReference type="Proteomes" id="UP000246991"/>
    </source>
</evidence>